<dbReference type="Proteomes" id="UP000595046">
    <property type="component" value="Chromosome"/>
</dbReference>
<evidence type="ECO:0000313" key="4">
    <source>
        <dbReference type="Proteomes" id="UP000595046"/>
    </source>
</evidence>
<dbReference type="InterPro" id="IPR019648">
    <property type="entry name" value="YebY"/>
</dbReference>
<keyword evidence="2" id="KW-1133">Transmembrane helix</keyword>
<reference evidence="4" key="1">
    <citation type="submission" date="2020-02" db="EMBL/GenBank/DDBJ databases">
        <title>Streptomyces sp. ASO4wet.</title>
        <authorList>
            <person name="Risdian C."/>
            <person name="Landwehr W."/>
            <person name="Schupp P."/>
            <person name="Wink J."/>
        </authorList>
    </citation>
    <scope>NUCLEOTIDE SEQUENCE [LARGE SCALE GENOMIC DNA]</scope>
    <source>
        <strain evidence="4">ASO4wet</strain>
    </source>
</reference>
<dbReference type="AlphaFoldDB" id="A0A7T1TCH9"/>
<name>A0A7T1TCH9_9ACTN</name>
<feature type="transmembrane region" description="Helical" evidence="2">
    <location>
        <begin position="33"/>
        <end position="55"/>
    </location>
</feature>
<dbReference type="KEGG" id="sbat:G4Z16_06510"/>
<sequence>MNTSTPTATSTAISAPATTPSSVSRRPRSRTRAVVLASAVAGLVLLGASACGGGGRTDPDTKDPKPLPSPTTTKQEMSERNLGYTWPLKTDHGTAECREGDQAVFTVPNGTTYALNERARQAGYRDIGAVRASGDDGDKVSLGSLLSRTMKLCQLAR</sequence>
<feature type="compositionally biased region" description="Low complexity" evidence="1">
    <location>
        <begin position="1"/>
        <end position="24"/>
    </location>
</feature>
<evidence type="ECO:0000256" key="1">
    <source>
        <dbReference type="SAM" id="MobiDB-lite"/>
    </source>
</evidence>
<dbReference type="EMBL" id="CP048882">
    <property type="protein sequence ID" value="QPP10472.1"/>
    <property type="molecule type" value="Genomic_DNA"/>
</dbReference>
<dbReference type="Pfam" id="PF10709">
    <property type="entry name" value="DUF2511"/>
    <property type="match status" value="1"/>
</dbReference>
<keyword evidence="2" id="KW-0812">Transmembrane</keyword>
<gene>
    <name evidence="3" type="ORF">G4Z16_06510</name>
</gene>
<evidence type="ECO:0000256" key="2">
    <source>
        <dbReference type="SAM" id="Phobius"/>
    </source>
</evidence>
<feature type="region of interest" description="Disordered" evidence="1">
    <location>
        <begin position="49"/>
        <end position="81"/>
    </location>
</feature>
<proteinExistence type="predicted"/>
<organism evidence="3 4">
    <name type="scientific">Streptomyces bathyalis</name>
    <dbReference type="NCBI Taxonomy" id="2710756"/>
    <lineage>
        <taxon>Bacteria</taxon>
        <taxon>Bacillati</taxon>
        <taxon>Actinomycetota</taxon>
        <taxon>Actinomycetes</taxon>
        <taxon>Kitasatosporales</taxon>
        <taxon>Streptomycetaceae</taxon>
        <taxon>Streptomyces</taxon>
    </lineage>
</organism>
<accession>A0A7T1TCH9</accession>
<keyword evidence="2" id="KW-0472">Membrane</keyword>
<feature type="region of interest" description="Disordered" evidence="1">
    <location>
        <begin position="1"/>
        <end position="29"/>
    </location>
</feature>
<evidence type="ECO:0000313" key="3">
    <source>
        <dbReference type="EMBL" id="QPP10472.1"/>
    </source>
</evidence>
<keyword evidence="4" id="KW-1185">Reference proteome</keyword>
<protein>
    <submittedName>
        <fullName evidence="3">DUF2511 domain-containing protein</fullName>
    </submittedName>
</protein>